<dbReference type="GO" id="GO:0006508">
    <property type="term" value="P:proteolysis"/>
    <property type="evidence" value="ECO:0007669"/>
    <property type="project" value="UniProtKB-KW"/>
</dbReference>
<evidence type="ECO:0000256" key="9">
    <source>
        <dbReference type="ARBA" id="ARBA00023049"/>
    </source>
</evidence>
<keyword evidence="8 12" id="KW-1133">Transmembrane helix</keyword>
<evidence type="ECO:0000256" key="5">
    <source>
        <dbReference type="ARBA" id="ARBA00022692"/>
    </source>
</evidence>
<dbReference type="InterPro" id="IPR004387">
    <property type="entry name" value="Pept_M50_Zn"/>
</dbReference>
<gene>
    <name evidence="14" type="ORF">DBRI00130_LOCUS943</name>
</gene>
<comment type="similarity">
    <text evidence="3">Belongs to the peptidase M50A family.</text>
</comment>
<keyword evidence="11" id="KW-0175">Coiled coil</keyword>
<feature type="coiled-coil region" evidence="11">
    <location>
        <begin position="167"/>
        <end position="194"/>
    </location>
</feature>
<dbReference type="GO" id="GO:0016020">
    <property type="term" value="C:membrane"/>
    <property type="evidence" value="ECO:0007669"/>
    <property type="project" value="UniProtKB-SubCell"/>
</dbReference>
<dbReference type="Gene3D" id="2.30.42.10">
    <property type="match status" value="1"/>
</dbReference>
<evidence type="ECO:0000256" key="7">
    <source>
        <dbReference type="ARBA" id="ARBA00022833"/>
    </source>
</evidence>
<sequence length="535" mass="56708">MPSSTTSLSMSAALSSALSSVGSPAASISVLALVILVHEAGHFLAARSLGITVNEFSVGVGPKLAGFTRYPGSSEKEAEEKEEEGENGIDFSLRAIPLGGYVRFPENYNGTLAMQLEDEARALRNDRRIEQRIAKREEKGGEVGIFQSEQNAALLNILTLGIAAERAKEEEDFIRRKEEALAELEKEEQKRKKEWWKNILSSKQTTTQDDTTTAVTEINGVDESIKAPPINYYTDPDLLQNRPWAQRALVLSGGVIFNLILAFTLYFGEMTVGNGLPRPMFEPGAVVSAPPRVNAPSAGVLQPGDLILGINGEKMLLSKTYDTAVAQGALNTIITTIRSTPPGENIQLTIVRDGTTKDITLTPKPSLDKLGNPTGPQSIGASLAPNYIKSEYVQASSIGDAIAKSTEAVTTLTTQTATSLTGFFASLLSGKGAPAGQSMSGPIGVIRTGADIVSSNDFTAVIMFAAAISINLAVVNSLPLPALDGGQLVFVLAEAVAGRKIDQRVQEEINAAALLFLVIFSFSTAIGDVGSLIGL</sequence>
<dbReference type="GO" id="GO:0004222">
    <property type="term" value="F:metalloendopeptidase activity"/>
    <property type="evidence" value="ECO:0007669"/>
    <property type="project" value="InterPro"/>
</dbReference>
<dbReference type="PANTHER" id="PTHR42837:SF2">
    <property type="entry name" value="MEMBRANE METALLOPROTEASE ARASP2, CHLOROPLASTIC-RELATED"/>
    <property type="match status" value="1"/>
</dbReference>
<evidence type="ECO:0000256" key="6">
    <source>
        <dbReference type="ARBA" id="ARBA00022801"/>
    </source>
</evidence>
<keyword evidence="6" id="KW-0378">Hydrolase</keyword>
<accession>A0A7S4QF79</accession>
<evidence type="ECO:0000256" key="1">
    <source>
        <dbReference type="ARBA" id="ARBA00001947"/>
    </source>
</evidence>
<dbReference type="InterPro" id="IPR008915">
    <property type="entry name" value="Peptidase_M50"/>
</dbReference>
<evidence type="ECO:0000256" key="4">
    <source>
        <dbReference type="ARBA" id="ARBA00022670"/>
    </source>
</evidence>
<keyword evidence="4" id="KW-0645">Protease</keyword>
<evidence type="ECO:0000313" key="14">
    <source>
        <dbReference type="EMBL" id="CAE4579696.1"/>
    </source>
</evidence>
<dbReference type="SUPFAM" id="SSF50156">
    <property type="entry name" value="PDZ domain-like"/>
    <property type="match status" value="1"/>
</dbReference>
<reference evidence="14" key="1">
    <citation type="submission" date="2021-01" db="EMBL/GenBank/DDBJ databases">
        <authorList>
            <person name="Corre E."/>
            <person name="Pelletier E."/>
            <person name="Niang G."/>
            <person name="Scheremetjew M."/>
            <person name="Finn R."/>
            <person name="Kale V."/>
            <person name="Holt S."/>
            <person name="Cochrane G."/>
            <person name="Meng A."/>
            <person name="Brown T."/>
            <person name="Cohen L."/>
        </authorList>
    </citation>
    <scope>NUCLEOTIDE SEQUENCE</scope>
    <source>
        <strain evidence="14">GSO104</strain>
    </source>
</reference>
<feature type="transmembrane region" description="Helical" evidence="12">
    <location>
        <begin position="248"/>
        <end position="268"/>
    </location>
</feature>
<dbReference type="AlphaFoldDB" id="A0A7S4QF79"/>
<protein>
    <recommendedName>
        <fullName evidence="13">Peptidase M50 domain-containing protein</fullName>
    </recommendedName>
</protein>
<dbReference type="Pfam" id="PF02163">
    <property type="entry name" value="Peptidase_M50"/>
    <property type="match status" value="2"/>
</dbReference>
<feature type="domain" description="Peptidase M50" evidence="13">
    <location>
        <begin position="28"/>
        <end position="69"/>
    </location>
</feature>
<evidence type="ECO:0000259" key="13">
    <source>
        <dbReference type="Pfam" id="PF02163"/>
    </source>
</evidence>
<organism evidence="14">
    <name type="scientific">Ditylum brightwellii</name>
    <dbReference type="NCBI Taxonomy" id="49249"/>
    <lineage>
        <taxon>Eukaryota</taxon>
        <taxon>Sar</taxon>
        <taxon>Stramenopiles</taxon>
        <taxon>Ochrophyta</taxon>
        <taxon>Bacillariophyta</taxon>
        <taxon>Mediophyceae</taxon>
        <taxon>Lithodesmiophycidae</taxon>
        <taxon>Lithodesmiales</taxon>
        <taxon>Lithodesmiaceae</taxon>
        <taxon>Ditylum</taxon>
    </lineage>
</organism>
<evidence type="ECO:0000256" key="11">
    <source>
        <dbReference type="SAM" id="Coils"/>
    </source>
</evidence>
<comment type="cofactor">
    <cofactor evidence="1">
        <name>Zn(2+)</name>
        <dbReference type="ChEBI" id="CHEBI:29105"/>
    </cofactor>
</comment>
<keyword evidence="5 12" id="KW-0812">Transmembrane</keyword>
<evidence type="ECO:0000256" key="12">
    <source>
        <dbReference type="SAM" id="Phobius"/>
    </source>
</evidence>
<keyword evidence="10 12" id="KW-0472">Membrane</keyword>
<dbReference type="InterPro" id="IPR036034">
    <property type="entry name" value="PDZ_sf"/>
</dbReference>
<proteinExistence type="inferred from homology"/>
<comment type="subcellular location">
    <subcellularLocation>
        <location evidence="2">Membrane</location>
        <topology evidence="2">Multi-pass membrane protein</topology>
    </subcellularLocation>
</comment>
<evidence type="ECO:0000256" key="3">
    <source>
        <dbReference type="ARBA" id="ARBA00009989"/>
    </source>
</evidence>
<evidence type="ECO:0000256" key="10">
    <source>
        <dbReference type="ARBA" id="ARBA00023136"/>
    </source>
</evidence>
<feature type="domain" description="Peptidase M50" evidence="13">
    <location>
        <begin position="86"/>
        <end position="519"/>
    </location>
</feature>
<keyword evidence="9" id="KW-0482">Metalloprotease</keyword>
<dbReference type="EMBL" id="HBNS01001186">
    <property type="protein sequence ID" value="CAE4579696.1"/>
    <property type="molecule type" value="Transcribed_RNA"/>
</dbReference>
<name>A0A7S4QF79_9STRA</name>
<evidence type="ECO:0000256" key="2">
    <source>
        <dbReference type="ARBA" id="ARBA00004141"/>
    </source>
</evidence>
<evidence type="ECO:0000256" key="8">
    <source>
        <dbReference type="ARBA" id="ARBA00022989"/>
    </source>
</evidence>
<keyword evidence="7" id="KW-0862">Zinc</keyword>
<dbReference type="PANTHER" id="PTHR42837">
    <property type="entry name" value="REGULATOR OF SIGMA-E PROTEASE RSEP"/>
    <property type="match status" value="1"/>
</dbReference>